<accession>A0ABR1G105</accession>
<sequence length="104" mass="10681">MAGAGPTFCVHTVTATGAPSSVAPTALSALDAFEARFGGPHMCYEFDAPLDPARLERGFAKLLRECPWLGGAVAPLPGDPPAALAIVGAAPAVEARRPRARPNF</sequence>
<dbReference type="EMBL" id="JBBJCI010000150">
    <property type="protein sequence ID" value="KAK7242081.1"/>
    <property type="molecule type" value="Genomic_DNA"/>
</dbReference>
<dbReference type="Proteomes" id="UP001363151">
    <property type="component" value="Unassembled WGS sequence"/>
</dbReference>
<keyword evidence="2" id="KW-1185">Reference proteome</keyword>
<evidence type="ECO:0000313" key="2">
    <source>
        <dbReference type="Proteomes" id="UP001363151"/>
    </source>
</evidence>
<name>A0ABR1G105_AURAN</name>
<proteinExistence type="predicted"/>
<evidence type="ECO:0000313" key="1">
    <source>
        <dbReference type="EMBL" id="KAK7242081.1"/>
    </source>
</evidence>
<protein>
    <submittedName>
        <fullName evidence="1">Uncharacterized protein</fullName>
    </submittedName>
</protein>
<gene>
    <name evidence="1" type="ORF">SO694_0015607</name>
</gene>
<comment type="caution">
    <text evidence="1">The sequence shown here is derived from an EMBL/GenBank/DDBJ whole genome shotgun (WGS) entry which is preliminary data.</text>
</comment>
<organism evidence="1 2">
    <name type="scientific">Aureococcus anophagefferens</name>
    <name type="common">Harmful bloom alga</name>
    <dbReference type="NCBI Taxonomy" id="44056"/>
    <lineage>
        <taxon>Eukaryota</taxon>
        <taxon>Sar</taxon>
        <taxon>Stramenopiles</taxon>
        <taxon>Ochrophyta</taxon>
        <taxon>Pelagophyceae</taxon>
        <taxon>Pelagomonadales</taxon>
        <taxon>Pelagomonadaceae</taxon>
        <taxon>Aureococcus</taxon>
    </lineage>
</organism>
<reference evidence="1 2" key="1">
    <citation type="submission" date="2024-03" db="EMBL/GenBank/DDBJ databases">
        <title>Aureococcus anophagefferens CCMP1851 and Kratosvirus quantuckense: Draft genome of a second virus-susceptible host strain in the model system.</title>
        <authorList>
            <person name="Chase E."/>
            <person name="Truchon A.R."/>
            <person name="Schepens W."/>
            <person name="Wilhelm S.W."/>
        </authorList>
    </citation>
    <scope>NUCLEOTIDE SEQUENCE [LARGE SCALE GENOMIC DNA]</scope>
    <source>
        <strain evidence="1 2">CCMP1851</strain>
    </source>
</reference>